<dbReference type="EMBL" id="JADCTT010000001">
    <property type="protein sequence ID" value="KAF9759696.1"/>
    <property type="molecule type" value="Genomic_DNA"/>
</dbReference>
<sequence length="179" mass="20272">MSRTYRADDIGPFAILKHTIVYGGPGPQKVDLDIHDTDVVFDYFLSTHTLKILHLQNVRADTLAMAQSAVEDFLNELRSIDKSSNKSPRRRGDIYAEIFDTAHGDLANYIRAQTKEHGPRFKWYGGTFPRVRLRNSFNKPNLVLGFDDEGRFDRLIGSHTVKPRNDHNISDGGNSNSDP</sequence>
<evidence type="ECO:0000313" key="1">
    <source>
        <dbReference type="EMBL" id="KAF9759696.1"/>
    </source>
</evidence>
<proteinExistence type="predicted"/>
<organism evidence="1 2">
    <name type="scientific">Bionectria ochroleuca</name>
    <name type="common">Gliocladium roseum</name>
    <dbReference type="NCBI Taxonomy" id="29856"/>
    <lineage>
        <taxon>Eukaryota</taxon>
        <taxon>Fungi</taxon>
        <taxon>Dikarya</taxon>
        <taxon>Ascomycota</taxon>
        <taxon>Pezizomycotina</taxon>
        <taxon>Sordariomycetes</taxon>
        <taxon>Hypocreomycetidae</taxon>
        <taxon>Hypocreales</taxon>
        <taxon>Bionectriaceae</taxon>
        <taxon>Clonostachys</taxon>
    </lineage>
</organism>
<reference evidence="1" key="1">
    <citation type="submission" date="2020-10" db="EMBL/GenBank/DDBJ databases">
        <title>High-Quality Genome Resource of Clonostachys rosea strain S41 by Oxford Nanopore Long-Read Sequencing.</title>
        <authorList>
            <person name="Wang H."/>
        </authorList>
    </citation>
    <scope>NUCLEOTIDE SEQUENCE</scope>
    <source>
        <strain evidence="1">S41</strain>
    </source>
</reference>
<comment type="caution">
    <text evidence="1">The sequence shown here is derived from an EMBL/GenBank/DDBJ whole genome shotgun (WGS) entry which is preliminary data.</text>
</comment>
<dbReference type="AlphaFoldDB" id="A0A8H7TVT8"/>
<dbReference type="Proteomes" id="UP000616885">
    <property type="component" value="Unassembled WGS sequence"/>
</dbReference>
<evidence type="ECO:0000313" key="2">
    <source>
        <dbReference type="Proteomes" id="UP000616885"/>
    </source>
</evidence>
<accession>A0A8H7TVT8</accession>
<name>A0A8H7TVT8_BIOOC</name>
<protein>
    <submittedName>
        <fullName evidence="1">Uncharacterized protein</fullName>
    </submittedName>
</protein>
<gene>
    <name evidence="1" type="ORF">IM811_001390</name>
</gene>